<dbReference type="EMBL" id="CCKQ01017636">
    <property type="protein sequence ID" value="CDW89536.1"/>
    <property type="molecule type" value="Genomic_DNA"/>
</dbReference>
<dbReference type="Gene3D" id="1.20.1080.10">
    <property type="entry name" value="Glycerol uptake facilitator protein"/>
    <property type="match status" value="1"/>
</dbReference>
<dbReference type="SUPFAM" id="SSF81338">
    <property type="entry name" value="Aquaporin-like"/>
    <property type="match status" value="1"/>
</dbReference>
<evidence type="ECO:0000256" key="4">
    <source>
        <dbReference type="ARBA" id="ARBA00022989"/>
    </source>
</evidence>
<evidence type="ECO:0000313" key="7">
    <source>
        <dbReference type="EMBL" id="CDW89536.1"/>
    </source>
</evidence>
<proteinExistence type="inferred from homology"/>
<dbReference type="InterPro" id="IPR023271">
    <property type="entry name" value="Aquaporin-like"/>
</dbReference>
<protein>
    <submittedName>
        <fullName evidence="7">Mip family channel protein</fullName>
    </submittedName>
</protein>
<evidence type="ECO:0000256" key="1">
    <source>
        <dbReference type="ARBA" id="ARBA00004141"/>
    </source>
</evidence>
<dbReference type="OMA" id="CAAMIYS"/>
<reference evidence="7 8" key="1">
    <citation type="submission" date="2014-06" db="EMBL/GenBank/DDBJ databases">
        <authorList>
            <person name="Swart Estienne"/>
        </authorList>
    </citation>
    <scope>NUCLEOTIDE SEQUENCE [LARGE SCALE GENOMIC DNA]</scope>
    <source>
        <strain evidence="7 8">130c</strain>
    </source>
</reference>
<dbReference type="GO" id="GO:0005886">
    <property type="term" value="C:plasma membrane"/>
    <property type="evidence" value="ECO:0007669"/>
    <property type="project" value="TreeGrafter"/>
</dbReference>
<feature type="transmembrane region" description="Helical" evidence="6">
    <location>
        <begin position="103"/>
        <end position="126"/>
    </location>
</feature>
<dbReference type="GO" id="GO:0015250">
    <property type="term" value="F:water channel activity"/>
    <property type="evidence" value="ECO:0007669"/>
    <property type="project" value="TreeGrafter"/>
</dbReference>
<dbReference type="PANTHER" id="PTHR19139">
    <property type="entry name" value="AQUAPORIN TRANSPORTER"/>
    <property type="match status" value="1"/>
</dbReference>
<evidence type="ECO:0000313" key="8">
    <source>
        <dbReference type="Proteomes" id="UP000039865"/>
    </source>
</evidence>
<keyword evidence="5 6" id="KW-0472">Membrane</keyword>
<feature type="transmembrane region" description="Helical" evidence="6">
    <location>
        <begin position="31"/>
        <end position="57"/>
    </location>
</feature>
<organism evidence="7 8">
    <name type="scientific">Stylonychia lemnae</name>
    <name type="common">Ciliate</name>
    <dbReference type="NCBI Taxonomy" id="5949"/>
    <lineage>
        <taxon>Eukaryota</taxon>
        <taxon>Sar</taxon>
        <taxon>Alveolata</taxon>
        <taxon>Ciliophora</taxon>
        <taxon>Intramacronucleata</taxon>
        <taxon>Spirotrichea</taxon>
        <taxon>Stichotrichia</taxon>
        <taxon>Sporadotrichida</taxon>
        <taxon>Oxytrichidae</taxon>
        <taxon>Stylonychinae</taxon>
        <taxon>Stylonychia</taxon>
    </lineage>
</organism>
<dbReference type="AlphaFoldDB" id="A0A078B5Q1"/>
<name>A0A078B5Q1_STYLE</name>
<keyword evidence="3 6" id="KW-0812">Transmembrane</keyword>
<evidence type="ECO:0000256" key="3">
    <source>
        <dbReference type="ARBA" id="ARBA00022692"/>
    </source>
</evidence>
<dbReference type="InParanoid" id="A0A078B5Q1"/>
<comment type="subcellular location">
    <subcellularLocation>
        <location evidence="1">Membrane</location>
        <topology evidence="1">Multi-pass membrane protein</topology>
    </subcellularLocation>
</comment>
<dbReference type="InterPro" id="IPR034294">
    <property type="entry name" value="Aquaporin_transptr"/>
</dbReference>
<evidence type="ECO:0000256" key="5">
    <source>
        <dbReference type="ARBA" id="ARBA00023136"/>
    </source>
</evidence>
<gene>
    <name evidence="7" type="primary">Contig4780.g5109</name>
    <name evidence="7" type="ORF">STYLEM_18669</name>
</gene>
<dbReference type="InterPro" id="IPR000425">
    <property type="entry name" value="MIP"/>
</dbReference>
<keyword evidence="4 6" id="KW-1133">Transmembrane helix</keyword>
<dbReference type="PRINTS" id="PR00783">
    <property type="entry name" value="MINTRINSICP"/>
</dbReference>
<accession>A0A078B5Q1</accession>
<comment type="similarity">
    <text evidence="2">Belongs to the MIP/aquaporin (TC 1.A.8) family.</text>
</comment>
<feature type="transmembrane region" description="Helical" evidence="6">
    <location>
        <begin position="69"/>
        <end position="91"/>
    </location>
</feature>
<dbReference type="PANTHER" id="PTHR19139:SF199">
    <property type="entry name" value="MIP17260P"/>
    <property type="match status" value="1"/>
</dbReference>
<dbReference type="OrthoDB" id="3222at2759"/>
<sequence length="256" mass="28284">MQVFIYEIIGTAFLFIGINFGRGNPAVSLGAIYMALMVTANATGGNFNLGLTSAVFLVEGKYRYQWKALILYTVAEMIGGYLGMSVSYLILGTDIAVIKPSDMSISITSVFFLEVFFSMTMMLTILHCKNSKLSLFKDNVPGFLAGQIGIYFGVSCIGKRTGAVMSPNIGFCNVTFVAMVQHRSDVLPYLCAYFFGPYCGSLIAGIFVKYVAVPTIKMIEADKEKRNYQQINKTVDSSFENQISRIHPMNNDKIKQ</sequence>
<keyword evidence="8" id="KW-1185">Reference proteome</keyword>
<evidence type="ECO:0000256" key="2">
    <source>
        <dbReference type="ARBA" id="ARBA00006175"/>
    </source>
</evidence>
<evidence type="ECO:0000256" key="6">
    <source>
        <dbReference type="SAM" id="Phobius"/>
    </source>
</evidence>
<dbReference type="Proteomes" id="UP000039865">
    <property type="component" value="Unassembled WGS sequence"/>
</dbReference>